<evidence type="ECO:0000256" key="13">
    <source>
        <dbReference type="ARBA" id="ARBA00041418"/>
    </source>
</evidence>
<proteinExistence type="inferred from homology"/>
<dbReference type="RefSeq" id="WP_156683765.1">
    <property type="nucleotide sequence ID" value="NZ_CABWIB010000001.1"/>
</dbReference>
<dbReference type="GO" id="GO:0051301">
    <property type="term" value="P:cell division"/>
    <property type="evidence" value="ECO:0007669"/>
    <property type="project" value="InterPro"/>
</dbReference>
<feature type="transmembrane region" description="Helical" evidence="16">
    <location>
        <begin position="44"/>
        <end position="64"/>
    </location>
</feature>
<evidence type="ECO:0000313" key="18">
    <source>
        <dbReference type="Proteomes" id="UP000419017"/>
    </source>
</evidence>
<keyword evidence="8 16" id="KW-0472">Membrane</keyword>
<protein>
    <recommendedName>
        <fullName evidence="12">Probable peptidoglycan glycosyltransferase FtsW</fullName>
        <ecNumber evidence="14">2.4.99.28</ecNumber>
    </recommendedName>
    <alternativeName>
        <fullName evidence="13">Cell division protein FtsW</fullName>
    </alternativeName>
    <alternativeName>
        <fullName evidence="10">Cell wall polymerase</fullName>
    </alternativeName>
    <alternativeName>
        <fullName evidence="9">Peptidoglycan polymerase</fullName>
    </alternativeName>
</protein>
<evidence type="ECO:0000256" key="2">
    <source>
        <dbReference type="ARBA" id="ARBA00022676"/>
    </source>
</evidence>
<evidence type="ECO:0000256" key="16">
    <source>
        <dbReference type="SAM" id="Phobius"/>
    </source>
</evidence>
<evidence type="ECO:0000256" key="6">
    <source>
        <dbReference type="ARBA" id="ARBA00022984"/>
    </source>
</evidence>
<keyword evidence="4 16" id="KW-0812">Transmembrane</keyword>
<feature type="transmembrane region" description="Helical" evidence="16">
    <location>
        <begin position="333"/>
        <end position="355"/>
    </location>
</feature>
<dbReference type="PANTHER" id="PTHR30474">
    <property type="entry name" value="CELL CYCLE PROTEIN"/>
    <property type="match status" value="1"/>
</dbReference>
<feature type="transmembrane region" description="Helical" evidence="16">
    <location>
        <begin position="163"/>
        <end position="179"/>
    </location>
</feature>
<dbReference type="GO" id="GO:0009252">
    <property type="term" value="P:peptidoglycan biosynthetic process"/>
    <property type="evidence" value="ECO:0007669"/>
    <property type="project" value="UniProtKB-KW"/>
</dbReference>
<evidence type="ECO:0000256" key="7">
    <source>
        <dbReference type="ARBA" id="ARBA00022989"/>
    </source>
</evidence>
<feature type="transmembrane region" description="Helical" evidence="16">
    <location>
        <begin position="139"/>
        <end position="157"/>
    </location>
</feature>
<evidence type="ECO:0000256" key="4">
    <source>
        <dbReference type="ARBA" id="ARBA00022692"/>
    </source>
</evidence>
<keyword evidence="2" id="KW-0328">Glycosyltransferase</keyword>
<dbReference type="InterPro" id="IPR001182">
    <property type="entry name" value="FtsW/RodA"/>
</dbReference>
<comment type="similarity">
    <text evidence="11">Belongs to the SEDS family. FtsW subfamily.</text>
</comment>
<evidence type="ECO:0000313" key="17">
    <source>
        <dbReference type="EMBL" id="VWL85794.1"/>
    </source>
</evidence>
<keyword evidence="18" id="KW-1185">Reference proteome</keyword>
<evidence type="ECO:0000256" key="3">
    <source>
        <dbReference type="ARBA" id="ARBA00022679"/>
    </source>
</evidence>
<evidence type="ECO:0000256" key="9">
    <source>
        <dbReference type="ARBA" id="ARBA00032370"/>
    </source>
</evidence>
<evidence type="ECO:0000256" key="12">
    <source>
        <dbReference type="ARBA" id="ARBA00041185"/>
    </source>
</evidence>
<comment type="catalytic activity">
    <reaction evidence="15">
        <text>[GlcNAc-(1-&gt;4)-Mur2Ac(oyl-L-Ala-gamma-D-Glu-L-Lys-D-Ala-D-Ala)](n)-di-trans,octa-cis-undecaprenyl diphosphate + beta-D-GlcNAc-(1-&gt;4)-Mur2Ac(oyl-L-Ala-gamma-D-Glu-L-Lys-D-Ala-D-Ala)-di-trans,octa-cis-undecaprenyl diphosphate = [GlcNAc-(1-&gt;4)-Mur2Ac(oyl-L-Ala-gamma-D-Glu-L-Lys-D-Ala-D-Ala)](n+1)-di-trans,octa-cis-undecaprenyl diphosphate + di-trans,octa-cis-undecaprenyl diphosphate + H(+)</text>
        <dbReference type="Rhea" id="RHEA:23708"/>
        <dbReference type="Rhea" id="RHEA-COMP:9602"/>
        <dbReference type="Rhea" id="RHEA-COMP:9603"/>
        <dbReference type="ChEBI" id="CHEBI:15378"/>
        <dbReference type="ChEBI" id="CHEBI:58405"/>
        <dbReference type="ChEBI" id="CHEBI:60033"/>
        <dbReference type="ChEBI" id="CHEBI:78435"/>
        <dbReference type="EC" id="2.4.99.28"/>
    </reaction>
</comment>
<dbReference type="GO" id="GO:0005886">
    <property type="term" value="C:plasma membrane"/>
    <property type="evidence" value="ECO:0007669"/>
    <property type="project" value="TreeGrafter"/>
</dbReference>
<keyword evidence="7 16" id="KW-1133">Transmembrane helix</keyword>
<keyword evidence="6" id="KW-0573">Peptidoglycan synthesis</keyword>
<evidence type="ECO:0000256" key="15">
    <source>
        <dbReference type="ARBA" id="ARBA00049902"/>
    </source>
</evidence>
<name>A0A6I8M7D3_9FUSO</name>
<feature type="transmembrane region" description="Helical" evidence="16">
    <location>
        <begin position="9"/>
        <end position="32"/>
    </location>
</feature>
<feature type="transmembrane region" description="Helical" evidence="16">
    <location>
        <begin position="116"/>
        <end position="132"/>
    </location>
</feature>
<dbReference type="Pfam" id="PF01098">
    <property type="entry name" value="FTSW_RODA_SPOVE"/>
    <property type="match status" value="1"/>
</dbReference>
<evidence type="ECO:0000256" key="10">
    <source>
        <dbReference type="ARBA" id="ARBA00033270"/>
    </source>
</evidence>
<keyword evidence="3" id="KW-0808">Transferase</keyword>
<organism evidence="17 18">
    <name type="scientific">Oceanivirga miroungae</name>
    <dbReference type="NCBI Taxonomy" id="1130046"/>
    <lineage>
        <taxon>Bacteria</taxon>
        <taxon>Fusobacteriati</taxon>
        <taxon>Fusobacteriota</taxon>
        <taxon>Fusobacteriia</taxon>
        <taxon>Fusobacteriales</taxon>
        <taxon>Leptotrichiaceae</taxon>
        <taxon>Oceanivirga</taxon>
    </lineage>
</organism>
<dbReference type="Proteomes" id="UP000419017">
    <property type="component" value="Unassembled WGS sequence"/>
</dbReference>
<dbReference type="GO" id="GO:0015648">
    <property type="term" value="F:lipid-linked peptidoglycan transporter activity"/>
    <property type="evidence" value="ECO:0007669"/>
    <property type="project" value="TreeGrafter"/>
</dbReference>
<sequence>MNKAYIKKVLILIVVILISVGVVAINSTYLPINIKNNASENLFIYKWIAYILLGFIASLALAFFLKYFEIRDERKIIFIVVVSLILLLLPRFISRPIKGAYRWINILSFSIQPSELIKPFFIITLSFYMVYLKNNIKKLSIYFAALTVLFTFCIVAEKSNTSALQYLIIAYLMFLVSEAKEKYKVLLTGGLAFLMGIAVFVLYLMQNYAWQRIEDFLKSPSTQAKAAVFAIKLGGLKGRGIGEGVQKYFYLSEAHTDYIFSSIAEETGFLGSVFVILLFTILIFIMFYIAFSLKYKFNRYIAFGVAFNITNQFILHVAINLELFPATGITLPFISYGGSSLISNIICIGLLIHAINSDEK</sequence>
<gene>
    <name evidence="17" type="ORF">OMES3154_01083</name>
</gene>
<feature type="transmembrane region" description="Helical" evidence="16">
    <location>
        <begin position="300"/>
        <end position="321"/>
    </location>
</feature>
<dbReference type="EC" id="2.4.99.28" evidence="14"/>
<comment type="subcellular location">
    <subcellularLocation>
        <location evidence="1">Membrane</location>
        <topology evidence="1">Multi-pass membrane protein</topology>
    </subcellularLocation>
</comment>
<feature type="transmembrane region" description="Helical" evidence="16">
    <location>
        <begin position="76"/>
        <end position="93"/>
    </location>
</feature>
<dbReference type="GO" id="GO:0008955">
    <property type="term" value="F:peptidoglycan glycosyltransferase activity"/>
    <property type="evidence" value="ECO:0007669"/>
    <property type="project" value="UniProtKB-EC"/>
</dbReference>
<dbReference type="GO" id="GO:0032153">
    <property type="term" value="C:cell division site"/>
    <property type="evidence" value="ECO:0007669"/>
    <property type="project" value="TreeGrafter"/>
</dbReference>
<evidence type="ECO:0000256" key="8">
    <source>
        <dbReference type="ARBA" id="ARBA00023136"/>
    </source>
</evidence>
<dbReference type="EMBL" id="CABWIB010000001">
    <property type="protein sequence ID" value="VWL85794.1"/>
    <property type="molecule type" value="Genomic_DNA"/>
</dbReference>
<feature type="transmembrane region" description="Helical" evidence="16">
    <location>
        <begin position="269"/>
        <end position="293"/>
    </location>
</feature>
<dbReference type="GO" id="GO:0008360">
    <property type="term" value="P:regulation of cell shape"/>
    <property type="evidence" value="ECO:0007669"/>
    <property type="project" value="UniProtKB-KW"/>
</dbReference>
<accession>A0A6I8M7D3</accession>
<evidence type="ECO:0000256" key="5">
    <source>
        <dbReference type="ARBA" id="ARBA00022960"/>
    </source>
</evidence>
<evidence type="ECO:0000256" key="14">
    <source>
        <dbReference type="ARBA" id="ARBA00044770"/>
    </source>
</evidence>
<evidence type="ECO:0000256" key="1">
    <source>
        <dbReference type="ARBA" id="ARBA00004141"/>
    </source>
</evidence>
<dbReference type="AlphaFoldDB" id="A0A6I8M7D3"/>
<reference evidence="17 18" key="1">
    <citation type="submission" date="2019-10" db="EMBL/GenBank/DDBJ databases">
        <authorList>
            <person name="Blom J."/>
        </authorList>
    </citation>
    <scope>NUCLEOTIDE SEQUENCE [LARGE SCALE GENOMIC DNA]</scope>
    <source>
        <strain evidence="17 18">ES3154-GLU</strain>
    </source>
</reference>
<dbReference type="PANTHER" id="PTHR30474:SF2">
    <property type="entry name" value="PEPTIDOGLYCAN GLYCOSYLTRANSFERASE FTSW-RELATED"/>
    <property type="match status" value="1"/>
</dbReference>
<evidence type="ECO:0000256" key="11">
    <source>
        <dbReference type="ARBA" id="ARBA00038053"/>
    </source>
</evidence>
<keyword evidence="5" id="KW-0133">Cell shape</keyword>
<feature type="transmembrane region" description="Helical" evidence="16">
    <location>
        <begin position="186"/>
        <end position="205"/>
    </location>
</feature>